<name>A0A8A4THW3_SULCO</name>
<dbReference type="KEGG" id="scor:J3U87_28995"/>
<dbReference type="EMBL" id="CP071793">
    <property type="protein sequence ID" value="QTD49639.1"/>
    <property type="molecule type" value="Genomic_DNA"/>
</dbReference>
<proteinExistence type="predicted"/>
<gene>
    <name evidence="1" type="ORF">J3U87_28995</name>
</gene>
<dbReference type="Proteomes" id="UP000663929">
    <property type="component" value="Chromosome"/>
</dbReference>
<dbReference type="AlphaFoldDB" id="A0A8A4THW3"/>
<accession>A0A8A4THW3</accession>
<evidence type="ECO:0000313" key="1">
    <source>
        <dbReference type="EMBL" id="QTD49639.1"/>
    </source>
</evidence>
<keyword evidence="2" id="KW-1185">Reference proteome</keyword>
<organism evidence="1 2">
    <name type="scientific">Sulfidibacter corallicola</name>
    <dbReference type="NCBI Taxonomy" id="2818388"/>
    <lineage>
        <taxon>Bacteria</taxon>
        <taxon>Pseudomonadati</taxon>
        <taxon>Acidobacteriota</taxon>
        <taxon>Holophagae</taxon>
        <taxon>Acanthopleuribacterales</taxon>
        <taxon>Acanthopleuribacteraceae</taxon>
        <taxon>Sulfidibacter</taxon>
    </lineage>
</organism>
<evidence type="ECO:0000313" key="2">
    <source>
        <dbReference type="Proteomes" id="UP000663929"/>
    </source>
</evidence>
<sequence length="97" mass="11222">MTGPDSTDLYDYFDDFLYKIVVYVEEVEPLKNDTLAQRALGGISPQGRVILLNYAADQRMRNHHGFPLVDRSERDTVHFIRGHVWIDDEAFIKLAQP</sequence>
<dbReference type="RefSeq" id="WP_237379272.1">
    <property type="nucleotide sequence ID" value="NZ_CP071793.1"/>
</dbReference>
<protein>
    <submittedName>
        <fullName evidence="1">Uncharacterized protein</fullName>
    </submittedName>
</protein>
<reference evidence="1" key="1">
    <citation type="submission" date="2021-03" db="EMBL/GenBank/DDBJ databases">
        <title>Acanthopleuribacteraceae sp. M133.</title>
        <authorList>
            <person name="Wang G."/>
        </authorList>
    </citation>
    <scope>NUCLEOTIDE SEQUENCE</scope>
    <source>
        <strain evidence="1">M133</strain>
    </source>
</reference>